<comment type="caution">
    <text evidence="1">The sequence shown here is derived from an EMBL/GenBank/DDBJ whole genome shotgun (WGS) entry which is preliminary data.</text>
</comment>
<evidence type="ECO:0000313" key="2">
    <source>
        <dbReference type="Proteomes" id="UP000698242"/>
    </source>
</evidence>
<keyword evidence="2" id="KW-1185">Reference proteome</keyword>
<dbReference type="EMBL" id="APKE01000014">
    <property type="protein sequence ID" value="KAF0676446.1"/>
    <property type="molecule type" value="Genomic_DNA"/>
</dbReference>
<gene>
    <name evidence="1" type="ORF">PMES_01178</name>
</gene>
<evidence type="ECO:0000313" key="1">
    <source>
        <dbReference type="EMBL" id="KAF0676446.1"/>
    </source>
</evidence>
<protein>
    <submittedName>
        <fullName evidence="1">Uncharacterized protein</fullName>
    </submittedName>
</protein>
<organism evidence="1 2">
    <name type="scientific">Profundibacterium mesophilum KAUST100406-0324</name>
    <dbReference type="NCBI Taxonomy" id="1037889"/>
    <lineage>
        <taxon>Bacteria</taxon>
        <taxon>Pseudomonadati</taxon>
        <taxon>Pseudomonadota</taxon>
        <taxon>Alphaproteobacteria</taxon>
        <taxon>Rhodobacterales</taxon>
        <taxon>Roseobacteraceae</taxon>
        <taxon>Profundibacterium</taxon>
    </lineage>
</organism>
<name>A0A921NPX1_9RHOB</name>
<reference evidence="1" key="1">
    <citation type="submission" date="2013-03" db="EMBL/GenBank/DDBJ databases">
        <title>Genome Sequence of the Profundibacterium mesophilum strain KAUST100406-0324T from Red Sea, a novel genus in the family Rhodobacteraceae.</title>
        <authorList>
            <person name="Essack M."/>
            <person name="Alam I."/>
            <person name="Lafi F."/>
            <person name="Alawi W."/>
            <person name="Kamanu F."/>
            <person name="Al-Suwailem A."/>
            <person name="Lee O.O."/>
            <person name="Xu Y."/>
            <person name="Bajic V."/>
            <person name="Qian P.-Y."/>
            <person name="Archer J."/>
        </authorList>
    </citation>
    <scope>NUCLEOTIDE SEQUENCE</scope>
    <source>
        <strain evidence="1">KAUST100406-0324</strain>
    </source>
</reference>
<sequence length="62" mass="6612">MALLAIPSFLSAFSDSRPPRLAALLLVLAALLVYDAVRRAPEGYGIGDLPDAFLRVVAMIVN</sequence>
<dbReference type="AlphaFoldDB" id="A0A921NPX1"/>
<accession>A0A921NPX1</accession>
<proteinExistence type="predicted"/>
<dbReference type="Proteomes" id="UP000698242">
    <property type="component" value="Unassembled WGS sequence"/>
</dbReference>